<dbReference type="Proteomes" id="UP001519924">
    <property type="component" value="Unassembled WGS sequence"/>
</dbReference>
<accession>A0ABS7F436</accession>
<evidence type="ECO:0000313" key="9">
    <source>
        <dbReference type="Proteomes" id="UP001519924"/>
    </source>
</evidence>
<name>A0ABS7F436_9PROT</name>
<keyword evidence="4" id="KW-0804">Transcription</keyword>
<evidence type="ECO:0000259" key="7">
    <source>
        <dbReference type="Pfam" id="PF22029"/>
    </source>
</evidence>
<dbReference type="EMBL" id="JAHZUY010000035">
    <property type="protein sequence ID" value="MBW8270293.1"/>
    <property type="molecule type" value="Genomic_DNA"/>
</dbReference>
<reference evidence="8 9" key="1">
    <citation type="submission" date="2021-08" db="EMBL/GenBank/DDBJ databases">
        <title>Caldovatus sediminis gen. nov., sp. nov., a moderately thermophilic bacterium isolated from a hot spring.</title>
        <authorList>
            <person name="Hu C.-J."/>
            <person name="Li W.-J."/>
            <person name="Xian W.-D."/>
        </authorList>
    </citation>
    <scope>NUCLEOTIDE SEQUENCE [LARGE SCALE GENOMIC DNA]</scope>
    <source>
        <strain evidence="8 9">SYSU G05006</strain>
    </source>
</reference>
<dbReference type="InterPro" id="IPR013324">
    <property type="entry name" value="RNA_pol_sigma_r3/r4-like"/>
</dbReference>
<dbReference type="InterPro" id="IPR053866">
    <property type="entry name" value="PhyR_sigma2"/>
</dbReference>
<gene>
    <name evidence="8" type="ORF">K1J50_12445</name>
</gene>
<feature type="domain" description="PhyR sigma2" evidence="7">
    <location>
        <begin position="104"/>
        <end position="157"/>
    </location>
</feature>
<dbReference type="InterPro" id="IPR036388">
    <property type="entry name" value="WH-like_DNA-bd_sf"/>
</dbReference>
<feature type="compositionally biased region" description="Low complexity" evidence="5">
    <location>
        <begin position="14"/>
        <end position="35"/>
    </location>
</feature>
<evidence type="ECO:0000259" key="6">
    <source>
        <dbReference type="Pfam" id="PF08281"/>
    </source>
</evidence>
<evidence type="ECO:0000256" key="3">
    <source>
        <dbReference type="ARBA" id="ARBA00023082"/>
    </source>
</evidence>
<evidence type="ECO:0000256" key="5">
    <source>
        <dbReference type="SAM" id="MobiDB-lite"/>
    </source>
</evidence>
<dbReference type="PANTHER" id="PTHR43133">
    <property type="entry name" value="RNA POLYMERASE ECF-TYPE SIGMA FACTO"/>
    <property type="match status" value="1"/>
</dbReference>
<dbReference type="InterPro" id="IPR014284">
    <property type="entry name" value="RNA_pol_sigma-70_dom"/>
</dbReference>
<dbReference type="PANTHER" id="PTHR43133:SF25">
    <property type="entry name" value="RNA POLYMERASE SIGMA FACTOR RFAY-RELATED"/>
    <property type="match status" value="1"/>
</dbReference>
<protein>
    <submittedName>
        <fullName evidence="8">Sigma-70 family RNA polymerase sigma factor</fullName>
    </submittedName>
</protein>
<dbReference type="Gene3D" id="1.10.1740.10">
    <property type="match status" value="1"/>
</dbReference>
<dbReference type="Gene3D" id="1.10.10.10">
    <property type="entry name" value="Winged helix-like DNA-binding domain superfamily/Winged helix DNA-binding domain"/>
    <property type="match status" value="1"/>
</dbReference>
<comment type="similarity">
    <text evidence="1">Belongs to the sigma-70 factor family. ECF subfamily.</text>
</comment>
<comment type="caution">
    <text evidence="8">The sequence shown here is derived from an EMBL/GenBank/DDBJ whole genome shotgun (WGS) entry which is preliminary data.</text>
</comment>
<evidence type="ECO:0000256" key="2">
    <source>
        <dbReference type="ARBA" id="ARBA00023015"/>
    </source>
</evidence>
<keyword evidence="2" id="KW-0805">Transcription regulation</keyword>
<dbReference type="SUPFAM" id="SSF88946">
    <property type="entry name" value="Sigma2 domain of RNA polymerase sigma factors"/>
    <property type="match status" value="1"/>
</dbReference>
<sequence length="270" mass="29668">MAARRRDPRPARRPPALLPAQPRTGGAPVRRGWPTRPRPRRRGRAGGEGGVAARASARRLAEEAAAPASRRAGIIAPRRASYCYAEAEPPVSKERTVTERDARIEAVIPALRRFAWSLLRDPDAADDLVQDCLERALGRWHLRRADGDLKAWLFAILYNAHVSGRRREARRFRLLGEVAGMAEQATGPQAPDAAMQCADVLRHLDALPEEQRATLLLVGVEGLGYEEAARVLGVPVGTVMSRLSRGRERLRRLVEGGGEPAVPVPLRVVR</sequence>
<feature type="region of interest" description="Disordered" evidence="5">
    <location>
        <begin position="1"/>
        <end position="55"/>
    </location>
</feature>
<evidence type="ECO:0000256" key="1">
    <source>
        <dbReference type="ARBA" id="ARBA00010641"/>
    </source>
</evidence>
<evidence type="ECO:0000313" key="8">
    <source>
        <dbReference type="EMBL" id="MBW8270293.1"/>
    </source>
</evidence>
<proteinExistence type="inferred from homology"/>
<dbReference type="Pfam" id="PF08281">
    <property type="entry name" value="Sigma70_r4_2"/>
    <property type="match status" value="1"/>
</dbReference>
<feature type="compositionally biased region" description="Basic and acidic residues" evidence="5">
    <location>
        <begin position="1"/>
        <end position="10"/>
    </location>
</feature>
<dbReference type="NCBIfam" id="TIGR02937">
    <property type="entry name" value="sigma70-ECF"/>
    <property type="match status" value="1"/>
</dbReference>
<keyword evidence="9" id="KW-1185">Reference proteome</keyword>
<feature type="domain" description="RNA polymerase sigma factor 70 region 4 type 2" evidence="6">
    <location>
        <begin position="201"/>
        <end position="250"/>
    </location>
</feature>
<keyword evidence="3" id="KW-0731">Sigma factor</keyword>
<dbReference type="SUPFAM" id="SSF88659">
    <property type="entry name" value="Sigma3 and sigma4 domains of RNA polymerase sigma factors"/>
    <property type="match status" value="1"/>
</dbReference>
<dbReference type="InterPro" id="IPR039425">
    <property type="entry name" value="RNA_pol_sigma-70-like"/>
</dbReference>
<dbReference type="CDD" id="cd06171">
    <property type="entry name" value="Sigma70_r4"/>
    <property type="match status" value="1"/>
</dbReference>
<dbReference type="InterPro" id="IPR013325">
    <property type="entry name" value="RNA_pol_sigma_r2"/>
</dbReference>
<dbReference type="InterPro" id="IPR013249">
    <property type="entry name" value="RNA_pol_sigma70_r4_t2"/>
</dbReference>
<dbReference type="Pfam" id="PF22029">
    <property type="entry name" value="PhyR_sigma2"/>
    <property type="match status" value="1"/>
</dbReference>
<evidence type="ECO:0000256" key="4">
    <source>
        <dbReference type="ARBA" id="ARBA00023163"/>
    </source>
</evidence>
<organism evidence="8 9">
    <name type="scientific">Caldovatus aquaticus</name>
    <dbReference type="NCBI Taxonomy" id="2865671"/>
    <lineage>
        <taxon>Bacteria</taxon>
        <taxon>Pseudomonadati</taxon>
        <taxon>Pseudomonadota</taxon>
        <taxon>Alphaproteobacteria</taxon>
        <taxon>Acetobacterales</taxon>
        <taxon>Roseomonadaceae</taxon>
        <taxon>Caldovatus</taxon>
    </lineage>
</organism>